<dbReference type="PANTHER" id="PTHR11851">
    <property type="entry name" value="METALLOPROTEASE"/>
    <property type="match status" value="1"/>
</dbReference>
<keyword evidence="9" id="KW-0378">Hydrolase</keyword>
<gene>
    <name evidence="9" type="ORF">BCR33DRAFT_655392</name>
</gene>
<dbReference type="GO" id="GO:0006627">
    <property type="term" value="P:protein processing involved in protein targeting to mitochondrion"/>
    <property type="evidence" value="ECO:0007669"/>
    <property type="project" value="TreeGrafter"/>
</dbReference>
<evidence type="ECO:0000313" key="9">
    <source>
        <dbReference type="EMBL" id="ORY52607.1"/>
    </source>
</evidence>
<dbReference type="GO" id="GO:0005739">
    <property type="term" value="C:mitochondrion"/>
    <property type="evidence" value="ECO:0007669"/>
    <property type="project" value="TreeGrafter"/>
</dbReference>
<dbReference type="InterPro" id="IPR001431">
    <property type="entry name" value="Pept_M16_Zn_BS"/>
</dbReference>
<dbReference type="AlphaFoldDB" id="A0A1Y2D082"/>
<evidence type="ECO:0000259" key="7">
    <source>
        <dbReference type="Pfam" id="PF00675"/>
    </source>
</evidence>
<comment type="function">
    <text evidence="1">Substrate recognition and binding subunit of the essential mitochondrial processing protease (MPP), which cleaves the mitochondrial sequence off newly imported precursors proteins.</text>
</comment>
<dbReference type="STRING" id="329046.A0A1Y2D082"/>
<dbReference type="EMBL" id="MCGO01000003">
    <property type="protein sequence ID" value="ORY52607.1"/>
    <property type="molecule type" value="Genomic_DNA"/>
</dbReference>
<evidence type="ECO:0000256" key="4">
    <source>
        <dbReference type="ARBA" id="ARBA00032315"/>
    </source>
</evidence>
<evidence type="ECO:0000256" key="6">
    <source>
        <dbReference type="SAM" id="MobiDB-lite"/>
    </source>
</evidence>
<comment type="caution">
    <text evidence="9">The sequence shown here is derived from an EMBL/GenBank/DDBJ whole genome shotgun (WGS) entry which is preliminary data.</text>
</comment>
<dbReference type="PROSITE" id="PS00143">
    <property type="entry name" value="INSULINASE"/>
    <property type="match status" value="1"/>
</dbReference>
<dbReference type="GO" id="GO:0046872">
    <property type="term" value="F:metal ion binding"/>
    <property type="evidence" value="ECO:0007669"/>
    <property type="project" value="InterPro"/>
</dbReference>
<dbReference type="SUPFAM" id="SSF63411">
    <property type="entry name" value="LuxS/MPP-like metallohydrolase"/>
    <property type="match status" value="2"/>
</dbReference>
<dbReference type="GO" id="GO:0004222">
    <property type="term" value="F:metalloendopeptidase activity"/>
    <property type="evidence" value="ECO:0007669"/>
    <property type="project" value="InterPro"/>
</dbReference>
<evidence type="ECO:0000256" key="3">
    <source>
        <dbReference type="ARBA" id="ARBA00030006"/>
    </source>
</evidence>
<dbReference type="Pfam" id="PF00675">
    <property type="entry name" value="Peptidase_M16"/>
    <property type="match status" value="1"/>
</dbReference>
<feature type="domain" description="Peptidase M16 N-terminal" evidence="7">
    <location>
        <begin position="34"/>
        <end position="170"/>
    </location>
</feature>
<dbReference type="Gene3D" id="3.30.830.10">
    <property type="entry name" value="Metalloenzyme, LuxS/M16 peptidase-like"/>
    <property type="match status" value="2"/>
</dbReference>
<feature type="domain" description="Peptidase M16 C-terminal" evidence="8">
    <location>
        <begin position="209"/>
        <end position="412"/>
    </location>
</feature>
<dbReference type="PANTHER" id="PTHR11851:SF49">
    <property type="entry name" value="MITOCHONDRIAL-PROCESSING PEPTIDASE SUBUNIT ALPHA"/>
    <property type="match status" value="1"/>
</dbReference>
<feature type="compositionally biased region" description="Low complexity" evidence="6">
    <location>
        <begin position="1"/>
        <end position="22"/>
    </location>
</feature>
<dbReference type="OrthoDB" id="277191at2759"/>
<dbReference type="InterPro" id="IPR050361">
    <property type="entry name" value="MPP/UQCRC_Complex"/>
</dbReference>
<organism evidence="9 10">
    <name type="scientific">Rhizoclosmatium globosum</name>
    <dbReference type="NCBI Taxonomy" id="329046"/>
    <lineage>
        <taxon>Eukaryota</taxon>
        <taxon>Fungi</taxon>
        <taxon>Fungi incertae sedis</taxon>
        <taxon>Chytridiomycota</taxon>
        <taxon>Chytridiomycota incertae sedis</taxon>
        <taxon>Chytridiomycetes</taxon>
        <taxon>Chytridiales</taxon>
        <taxon>Chytriomycetaceae</taxon>
        <taxon>Rhizoclosmatium</taxon>
    </lineage>
</organism>
<accession>A0A1Y2D082</accession>
<dbReference type="Proteomes" id="UP000193642">
    <property type="component" value="Unassembled WGS sequence"/>
</dbReference>
<dbReference type="InterPro" id="IPR007863">
    <property type="entry name" value="Peptidase_M16_C"/>
</dbReference>
<evidence type="ECO:0000259" key="8">
    <source>
        <dbReference type="Pfam" id="PF05193"/>
    </source>
</evidence>
<evidence type="ECO:0000256" key="2">
    <source>
        <dbReference type="ARBA" id="ARBA00007261"/>
    </source>
</evidence>
<dbReference type="InterPro" id="IPR011249">
    <property type="entry name" value="Metalloenz_LuxS/M16"/>
</dbReference>
<keyword evidence="10" id="KW-1185">Reference proteome</keyword>
<protein>
    <recommendedName>
        <fullName evidence="3">Alpha-MPP</fullName>
    </recommendedName>
    <alternativeName>
        <fullName evidence="4">Inactive zinc metalloprotease alpha</fullName>
    </alternativeName>
</protein>
<proteinExistence type="inferred from homology"/>
<name>A0A1Y2D082_9FUNG</name>
<evidence type="ECO:0000256" key="5">
    <source>
        <dbReference type="RuleBase" id="RU004447"/>
    </source>
</evidence>
<reference evidence="9 10" key="1">
    <citation type="submission" date="2016-07" db="EMBL/GenBank/DDBJ databases">
        <title>Pervasive Adenine N6-methylation of Active Genes in Fungi.</title>
        <authorList>
            <consortium name="DOE Joint Genome Institute"/>
            <person name="Mondo S.J."/>
            <person name="Dannebaum R.O."/>
            <person name="Kuo R.C."/>
            <person name="Labutti K."/>
            <person name="Haridas S."/>
            <person name="Kuo A."/>
            <person name="Salamov A."/>
            <person name="Ahrendt S.R."/>
            <person name="Lipzen A."/>
            <person name="Sullivan W."/>
            <person name="Andreopoulos W.B."/>
            <person name="Clum A."/>
            <person name="Lindquist E."/>
            <person name="Daum C."/>
            <person name="Ramamoorthy G.K."/>
            <person name="Gryganskyi A."/>
            <person name="Culley D."/>
            <person name="Magnuson J.K."/>
            <person name="James T.Y."/>
            <person name="O'Malley M.A."/>
            <person name="Stajich J.E."/>
            <person name="Spatafora J.W."/>
            <person name="Visel A."/>
            <person name="Grigoriev I.V."/>
        </authorList>
    </citation>
    <scope>NUCLEOTIDE SEQUENCE [LARGE SCALE GENOMIC DNA]</scope>
    <source>
        <strain evidence="9 10">JEL800</strain>
    </source>
</reference>
<dbReference type="Pfam" id="PF05193">
    <property type="entry name" value="Peptidase_M16_C"/>
    <property type="match status" value="1"/>
</dbReference>
<sequence>MLSSVLRRGLSTTTSTSSTTGERVTRLSNGVSVASSFAPGHFVTCGVLVNAGAALETAATRGAAHVLDRMAFKSTAAMPSSVMMNAIESIGGNMLAHSSREAIMYQSSVFPKHLPDAMAILGSVVREPLFLPEELDEVKAQVAYEADAMQWNYGSLLPERMHQLAFGNSLSQSDRYAIQTVSHTNQIPSLCAPTSTLGNPLFCDDPSRISSKTLKQFHKTWFTPDRILVAGVGMPHEQLVELAQKEFGHLPPATPEIIADQKASLDVPVQYKGGIALVDTTGQPISPNPDDRLLTHVYIGFEAPGMLDPDVYSMATLASLLGGGGSFSAGGPGKGMYTRLYTEVLNRYHWVESCNTLSYSYQPTSLFGLTASIPPAPETHAHILPILLSHLHQSTSPSSLSSTALSRAKNQLKSNLLMSLESRAVELEDIARQVTAQDGKRVSVKEMCRRVDSVTAEDVARVAQRMFMGLDCESPLKFEGEEGMMKDWKRTGDGGPTVLVHGPLFGEKDAMYGVDERVREWGLGGDLFLRSGMKGQHQSNGILGRGRGLGSRLFGRK</sequence>
<dbReference type="InterPro" id="IPR011765">
    <property type="entry name" value="Pept_M16_N"/>
</dbReference>
<feature type="region of interest" description="Disordered" evidence="6">
    <location>
        <begin position="1"/>
        <end position="23"/>
    </location>
</feature>
<evidence type="ECO:0000256" key="1">
    <source>
        <dbReference type="ARBA" id="ARBA00002123"/>
    </source>
</evidence>
<comment type="similarity">
    <text evidence="2 5">Belongs to the peptidase M16 family.</text>
</comment>
<evidence type="ECO:0000313" key="10">
    <source>
        <dbReference type="Proteomes" id="UP000193642"/>
    </source>
</evidence>